<organism evidence="2 3">
    <name type="scientific">Candidatus Curtissbacteria bacterium RIFCSPLOWO2_01_FULL_42_50</name>
    <dbReference type="NCBI Taxonomy" id="1797730"/>
    <lineage>
        <taxon>Bacteria</taxon>
        <taxon>Candidatus Curtissiibacteriota</taxon>
    </lineage>
</organism>
<evidence type="ECO:0000313" key="3">
    <source>
        <dbReference type="Proteomes" id="UP000177039"/>
    </source>
</evidence>
<dbReference type="AlphaFoldDB" id="A0A1F5H3E7"/>
<reference evidence="2 3" key="1">
    <citation type="journal article" date="2016" name="Nat. Commun.">
        <title>Thousands of microbial genomes shed light on interconnected biogeochemical processes in an aquifer system.</title>
        <authorList>
            <person name="Anantharaman K."/>
            <person name="Brown C.T."/>
            <person name="Hug L.A."/>
            <person name="Sharon I."/>
            <person name="Castelle C.J."/>
            <person name="Probst A.J."/>
            <person name="Thomas B.C."/>
            <person name="Singh A."/>
            <person name="Wilkins M.J."/>
            <person name="Karaoz U."/>
            <person name="Brodie E.L."/>
            <person name="Williams K.H."/>
            <person name="Hubbard S.S."/>
            <person name="Banfield J.F."/>
        </authorList>
    </citation>
    <scope>NUCLEOTIDE SEQUENCE [LARGE SCALE GENOMIC DNA]</scope>
</reference>
<feature type="transmembrane region" description="Helical" evidence="1">
    <location>
        <begin position="7"/>
        <end position="29"/>
    </location>
</feature>
<evidence type="ECO:0000313" key="2">
    <source>
        <dbReference type="EMBL" id="OGD98564.1"/>
    </source>
</evidence>
<proteinExistence type="predicted"/>
<keyword evidence="1" id="KW-0812">Transmembrane</keyword>
<evidence type="ECO:0000256" key="1">
    <source>
        <dbReference type="SAM" id="Phobius"/>
    </source>
</evidence>
<protein>
    <submittedName>
        <fullName evidence="2">Uncharacterized protein</fullName>
    </submittedName>
</protein>
<name>A0A1F5H3E7_9BACT</name>
<gene>
    <name evidence="2" type="ORF">A3B54_05275</name>
</gene>
<dbReference type="Proteomes" id="UP000177039">
    <property type="component" value="Unassembled WGS sequence"/>
</dbReference>
<dbReference type="EMBL" id="MFBT01000034">
    <property type="protein sequence ID" value="OGD98564.1"/>
    <property type="molecule type" value="Genomic_DNA"/>
</dbReference>
<keyword evidence="1" id="KW-0472">Membrane</keyword>
<comment type="caution">
    <text evidence="2">The sequence shown here is derived from an EMBL/GenBank/DDBJ whole genome shotgun (WGS) entry which is preliminary data.</text>
</comment>
<sequence>MDPAKRKLYIIAAASFIALLAAVYFLFIFQKKPKAPKPGETTGEVQQLADIELAKRPHITMTPTADGAEIIISIENMANFDRIDYELTYLADNPQALGEKITRGATGTDVNTRDDKYKKSILLGTASRGVRSSDKGIADGKLAMHLFKDDTEYLSETNWDLLEVSASTQVLKDRTGNLQIENLSLGKNYWVIIADTVGLPEGQKEFDHKNVIGPNYGVFSIAPEFVKPADLSITLSANPTQAFLYSFSNRDSSWKKVESSYDPSNKTISAKVNSLAAFVVTSQ</sequence>
<accession>A0A1F5H3E7</accession>
<keyword evidence="1" id="KW-1133">Transmembrane helix</keyword>